<feature type="transmembrane region" description="Helical" evidence="7">
    <location>
        <begin position="402"/>
        <end position="425"/>
    </location>
</feature>
<feature type="transmembrane region" description="Helical" evidence="7">
    <location>
        <begin position="174"/>
        <end position="193"/>
    </location>
</feature>
<evidence type="ECO:0000256" key="7">
    <source>
        <dbReference type="SAM" id="Phobius"/>
    </source>
</evidence>
<comment type="subcellular location">
    <subcellularLocation>
        <location evidence="1">Membrane</location>
        <topology evidence="1">Multi-pass membrane protein</topology>
    </subcellularLocation>
</comment>
<feature type="transmembrane region" description="Helical" evidence="7">
    <location>
        <begin position="295"/>
        <end position="321"/>
    </location>
</feature>
<name>A0A7W7RPD3_9ACTN</name>
<feature type="transmembrane region" description="Helical" evidence="7">
    <location>
        <begin position="254"/>
        <end position="275"/>
    </location>
</feature>
<keyword evidence="5 7" id="KW-0472">Membrane</keyword>
<dbReference type="GO" id="GO:0034755">
    <property type="term" value="P:iron ion transmembrane transport"/>
    <property type="evidence" value="ECO:0007669"/>
    <property type="project" value="TreeGrafter"/>
</dbReference>
<keyword evidence="9" id="KW-1185">Reference proteome</keyword>
<accession>A0A7W7RPD3</accession>
<organism evidence="8 9">
    <name type="scientific">Lipingzhangella halophila</name>
    <dbReference type="NCBI Taxonomy" id="1783352"/>
    <lineage>
        <taxon>Bacteria</taxon>
        <taxon>Bacillati</taxon>
        <taxon>Actinomycetota</taxon>
        <taxon>Actinomycetes</taxon>
        <taxon>Streptosporangiales</taxon>
        <taxon>Nocardiopsidaceae</taxon>
        <taxon>Lipingzhangella</taxon>
    </lineage>
</organism>
<protein>
    <submittedName>
        <fullName evidence="8">Mn2+/Fe2+ NRAMP family transporter</fullName>
    </submittedName>
</protein>
<evidence type="ECO:0000256" key="4">
    <source>
        <dbReference type="ARBA" id="ARBA00022989"/>
    </source>
</evidence>
<feature type="transmembrane region" description="Helical" evidence="7">
    <location>
        <begin position="71"/>
        <end position="93"/>
    </location>
</feature>
<evidence type="ECO:0000256" key="2">
    <source>
        <dbReference type="ARBA" id="ARBA00022448"/>
    </source>
</evidence>
<dbReference type="EMBL" id="JACHJT010000002">
    <property type="protein sequence ID" value="MBB4935437.1"/>
    <property type="molecule type" value="Genomic_DNA"/>
</dbReference>
<evidence type="ECO:0000256" key="6">
    <source>
        <dbReference type="SAM" id="MobiDB-lite"/>
    </source>
</evidence>
<dbReference type="PANTHER" id="PTHR11706">
    <property type="entry name" value="SOLUTE CARRIER PROTEIN FAMILY 11 MEMBER"/>
    <property type="match status" value="1"/>
</dbReference>
<dbReference type="InterPro" id="IPR001046">
    <property type="entry name" value="NRAMP_fam"/>
</dbReference>
<dbReference type="AlphaFoldDB" id="A0A7W7RPD3"/>
<dbReference type="GO" id="GO:0005886">
    <property type="term" value="C:plasma membrane"/>
    <property type="evidence" value="ECO:0007669"/>
    <property type="project" value="TreeGrafter"/>
</dbReference>
<gene>
    <name evidence="8" type="ORF">F4561_006331</name>
</gene>
<dbReference type="NCBIfam" id="NF037982">
    <property type="entry name" value="Nramp_1"/>
    <property type="match status" value="1"/>
</dbReference>
<sequence>MEHQRHDPNGAPSPHTHRPDDADLASAPAPRRWLRYLTLLGPAFIAGAWQFGPGALTTAVQAGTQYGHALIWVIVISTVLAIVFTDMSVRVSLRSRGSLIETTKQRLGRPMGVLAGVGVFAITLLFSVGNAAAAGLSLSFVFGGSAVGWTLACTVAVALIILSRNLYTILERLMLGLVALMALGFVLSAVLTQPHWLDVGAGFVPTVPAGAEVLLIALVGTNFSMNAAFYIGYATRERGLTQEQYRATTFTDTIPGIAAPGIMAVFIIVAAATTAGEVGTNAGTLPELAVALEPAAGPAASWIFALGFFGAAFSSMIANASAGGTLLADGIGLGNRLASKRVKALIMLPLTFGALVTAIAGEGPVELIVGAQALIVLIAPLLGVVLFLLANQRRHMSILANALWQNVLAVIGILVLLAMSAQLVITNFG</sequence>
<feature type="transmembrane region" description="Helical" evidence="7">
    <location>
        <begin position="342"/>
        <end position="361"/>
    </location>
</feature>
<feature type="transmembrane region" description="Helical" evidence="7">
    <location>
        <begin position="113"/>
        <end position="134"/>
    </location>
</feature>
<evidence type="ECO:0000256" key="5">
    <source>
        <dbReference type="ARBA" id="ARBA00023136"/>
    </source>
</evidence>
<dbReference type="PANTHER" id="PTHR11706:SF33">
    <property type="entry name" value="NATURAL RESISTANCE-ASSOCIATED MACROPHAGE PROTEIN 2"/>
    <property type="match status" value="1"/>
</dbReference>
<feature type="region of interest" description="Disordered" evidence="6">
    <location>
        <begin position="1"/>
        <end position="24"/>
    </location>
</feature>
<feature type="transmembrane region" description="Helical" evidence="7">
    <location>
        <begin position="33"/>
        <end position="51"/>
    </location>
</feature>
<dbReference type="RefSeq" id="WP_221446391.1">
    <property type="nucleotide sequence ID" value="NZ_JACHJT010000002.1"/>
</dbReference>
<comment type="caution">
    <text evidence="8">The sequence shown here is derived from an EMBL/GenBank/DDBJ whole genome shotgun (WGS) entry which is preliminary data.</text>
</comment>
<evidence type="ECO:0000256" key="3">
    <source>
        <dbReference type="ARBA" id="ARBA00022692"/>
    </source>
</evidence>
<dbReference type="Proteomes" id="UP000523007">
    <property type="component" value="Unassembled WGS sequence"/>
</dbReference>
<feature type="transmembrane region" description="Helical" evidence="7">
    <location>
        <begin position="213"/>
        <end position="233"/>
    </location>
</feature>
<evidence type="ECO:0000313" key="9">
    <source>
        <dbReference type="Proteomes" id="UP000523007"/>
    </source>
</evidence>
<dbReference type="GO" id="GO:0015086">
    <property type="term" value="F:cadmium ion transmembrane transporter activity"/>
    <property type="evidence" value="ECO:0007669"/>
    <property type="project" value="TreeGrafter"/>
</dbReference>
<evidence type="ECO:0000256" key="1">
    <source>
        <dbReference type="ARBA" id="ARBA00004141"/>
    </source>
</evidence>
<reference evidence="8 9" key="1">
    <citation type="submission" date="2020-08" db="EMBL/GenBank/DDBJ databases">
        <title>Sequencing the genomes of 1000 actinobacteria strains.</title>
        <authorList>
            <person name="Klenk H.-P."/>
        </authorList>
    </citation>
    <scope>NUCLEOTIDE SEQUENCE [LARGE SCALE GENOMIC DNA]</scope>
    <source>
        <strain evidence="8 9">DSM 102030</strain>
    </source>
</reference>
<feature type="transmembrane region" description="Helical" evidence="7">
    <location>
        <begin position="140"/>
        <end position="162"/>
    </location>
</feature>
<keyword evidence="3 7" id="KW-0812">Transmembrane</keyword>
<feature type="transmembrane region" description="Helical" evidence="7">
    <location>
        <begin position="367"/>
        <end position="390"/>
    </location>
</feature>
<proteinExistence type="predicted"/>
<dbReference type="Pfam" id="PF01566">
    <property type="entry name" value="Nramp"/>
    <property type="match status" value="1"/>
</dbReference>
<evidence type="ECO:0000313" key="8">
    <source>
        <dbReference type="EMBL" id="MBB4935437.1"/>
    </source>
</evidence>
<keyword evidence="2" id="KW-0813">Transport</keyword>
<keyword evidence="4 7" id="KW-1133">Transmembrane helix</keyword>
<dbReference type="GO" id="GO:0005384">
    <property type="term" value="F:manganese ion transmembrane transporter activity"/>
    <property type="evidence" value="ECO:0007669"/>
    <property type="project" value="TreeGrafter"/>
</dbReference>